<dbReference type="EMBL" id="CAJVQC010007365">
    <property type="protein sequence ID" value="CAG8578257.1"/>
    <property type="molecule type" value="Genomic_DNA"/>
</dbReference>
<keyword evidence="2" id="KW-1185">Reference proteome</keyword>
<sequence>YFATPNENLINLRYNDDSSSVIEDTDIDQSLRTTKTNDSSGLLFNNNTSRMNEIYWLPQFQKLDFVNKNQVQSSEYQTVSETINTKNSDSVVELNDYIFYKEVKYTINEFLENMQKEINFLKKNNCELDDYLSHKHKTIDEGIRALLRGIEDIKYGRDYNIYGSVRWVHADASHQNLCRNSFSFQIRAEYNNLVKKMLFAWDFAMNDLQNGSFLKQKPEYLRLKTGLIMKLQLIF</sequence>
<feature type="non-terminal residue" evidence="1">
    <location>
        <position position="1"/>
    </location>
</feature>
<name>A0ACA9MB67_9GLOM</name>
<organism evidence="1 2">
    <name type="scientific">Racocetra persica</name>
    <dbReference type="NCBI Taxonomy" id="160502"/>
    <lineage>
        <taxon>Eukaryota</taxon>
        <taxon>Fungi</taxon>
        <taxon>Fungi incertae sedis</taxon>
        <taxon>Mucoromycota</taxon>
        <taxon>Glomeromycotina</taxon>
        <taxon>Glomeromycetes</taxon>
        <taxon>Diversisporales</taxon>
        <taxon>Gigasporaceae</taxon>
        <taxon>Racocetra</taxon>
    </lineage>
</organism>
<evidence type="ECO:0000313" key="2">
    <source>
        <dbReference type="Proteomes" id="UP000789920"/>
    </source>
</evidence>
<evidence type="ECO:0000313" key="1">
    <source>
        <dbReference type="EMBL" id="CAG8578257.1"/>
    </source>
</evidence>
<reference evidence="1" key="1">
    <citation type="submission" date="2021-06" db="EMBL/GenBank/DDBJ databases">
        <authorList>
            <person name="Kallberg Y."/>
            <person name="Tangrot J."/>
            <person name="Rosling A."/>
        </authorList>
    </citation>
    <scope>NUCLEOTIDE SEQUENCE</scope>
    <source>
        <strain evidence="1">MA461A</strain>
    </source>
</reference>
<comment type="caution">
    <text evidence="1">The sequence shown here is derived from an EMBL/GenBank/DDBJ whole genome shotgun (WGS) entry which is preliminary data.</text>
</comment>
<accession>A0ACA9MB67</accession>
<gene>
    <name evidence="1" type="ORF">RPERSI_LOCUS5031</name>
</gene>
<protein>
    <submittedName>
        <fullName evidence="1">35633_t:CDS:1</fullName>
    </submittedName>
</protein>
<proteinExistence type="predicted"/>
<dbReference type="Proteomes" id="UP000789920">
    <property type="component" value="Unassembled WGS sequence"/>
</dbReference>